<keyword evidence="1 5" id="KW-0808">Transferase</keyword>
<comment type="similarity">
    <text evidence="3">Belongs to the acetyltransferase family. RimJ subfamily.</text>
</comment>
<evidence type="ECO:0000256" key="1">
    <source>
        <dbReference type="ARBA" id="ARBA00022679"/>
    </source>
</evidence>
<protein>
    <submittedName>
        <fullName evidence="5">GCN5-related N-acetyltransferase</fullName>
    </submittedName>
</protein>
<dbReference type="RefSeq" id="WP_015749733.1">
    <property type="nucleotide sequence ID" value="NC_013235.1"/>
</dbReference>
<dbReference type="PANTHER" id="PTHR43792">
    <property type="entry name" value="GNAT FAMILY, PUTATIVE (AFU_ORTHOLOGUE AFUA_3G00765)-RELATED-RELATED"/>
    <property type="match status" value="1"/>
</dbReference>
<dbReference type="SUPFAM" id="SSF55729">
    <property type="entry name" value="Acyl-CoA N-acyltransferases (Nat)"/>
    <property type="match status" value="1"/>
</dbReference>
<dbReference type="EMBL" id="CP001737">
    <property type="protein sequence ID" value="ACV80919.1"/>
    <property type="molecule type" value="Genomic_DNA"/>
</dbReference>
<evidence type="ECO:0000313" key="5">
    <source>
        <dbReference type="EMBL" id="ACV80919.1"/>
    </source>
</evidence>
<evidence type="ECO:0000259" key="4">
    <source>
        <dbReference type="PROSITE" id="PS51186"/>
    </source>
</evidence>
<gene>
    <name evidence="5" type="ordered locus">Namu_4642</name>
</gene>
<proteinExistence type="inferred from homology"/>
<dbReference type="InterPro" id="IPR000182">
    <property type="entry name" value="GNAT_dom"/>
</dbReference>
<dbReference type="STRING" id="479431.Namu_4642"/>
<reference evidence="6" key="1">
    <citation type="submission" date="2009-09" db="EMBL/GenBank/DDBJ databases">
        <title>The complete genome of Nakamurella multipartita DSM 44233.</title>
        <authorList>
            <consortium name="US DOE Joint Genome Institute (JGI-PGF)"/>
            <person name="Lucas S."/>
            <person name="Copeland A."/>
            <person name="Lapidus A."/>
            <person name="Glavina del Rio T."/>
            <person name="Dalin E."/>
            <person name="Tice H."/>
            <person name="Bruce D."/>
            <person name="Goodwin L."/>
            <person name="Pitluck S."/>
            <person name="Kyrpides N."/>
            <person name="Mavromatis K."/>
            <person name="Ivanova N."/>
            <person name="Ovchinnikova G."/>
            <person name="Sims D."/>
            <person name="Meincke L."/>
            <person name="Brettin T."/>
            <person name="Detter J.C."/>
            <person name="Han C."/>
            <person name="Larimer F."/>
            <person name="Land M."/>
            <person name="Hauser L."/>
            <person name="Markowitz V."/>
            <person name="Cheng J.-F."/>
            <person name="Hugenholtz P."/>
            <person name="Woyke T."/>
            <person name="Wu D."/>
            <person name="Klenk H.-P."/>
            <person name="Eisen J.A."/>
        </authorList>
    </citation>
    <scope>NUCLEOTIDE SEQUENCE [LARGE SCALE GENOMIC DNA]</scope>
    <source>
        <strain evidence="6">ATCC 700099 / DSM 44233 / CIP 104796 / JCM 9543 / NBRC 105858 / Y-104</strain>
    </source>
</reference>
<evidence type="ECO:0000313" key="6">
    <source>
        <dbReference type="Proteomes" id="UP000002218"/>
    </source>
</evidence>
<accession>C8X7R6</accession>
<evidence type="ECO:0000256" key="3">
    <source>
        <dbReference type="ARBA" id="ARBA00038502"/>
    </source>
</evidence>
<dbReference type="Proteomes" id="UP000002218">
    <property type="component" value="Chromosome"/>
</dbReference>
<evidence type="ECO:0000256" key="2">
    <source>
        <dbReference type="ARBA" id="ARBA00023315"/>
    </source>
</evidence>
<dbReference type="Gene3D" id="3.40.630.30">
    <property type="match status" value="1"/>
</dbReference>
<dbReference type="PANTHER" id="PTHR43792:SF8">
    <property type="entry name" value="[RIBOSOMAL PROTEIN US5]-ALANINE N-ACETYLTRANSFERASE"/>
    <property type="match status" value="1"/>
</dbReference>
<reference evidence="5 6" key="2">
    <citation type="journal article" date="2010" name="Stand. Genomic Sci.">
        <title>Complete genome sequence of Nakamurella multipartita type strain (Y-104).</title>
        <authorList>
            <person name="Tice H."/>
            <person name="Mayilraj S."/>
            <person name="Sims D."/>
            <person name="Lapidus A."/>
            <person name="Nolan M."/>
            <person name="Lucas S."/>
            <person name="Glavina Del Rio T."/>
            <person name="Copeland A."/>
            <person name="Cheng J.F."/>
            <person name="Meincke L."/>
            <person name="Bruce D."/>
            <person name="Goodwin L."/>
            <person name="Pitluck S."/>
            <person name="Ivanova N."/>
            <person name="Mavromatis K."/>
            <person name="Ovchinnikova G."/>
            <person name="Pati A."/>
            <person name="Chen A."/>
            <person name="Palaniappan K."/>
            <person name="Land M."/>
            <person name="Hauser L."/>
            <person name="Chang Y.J."/>
            <person name="Jeffries C.D."/>
            <person name="Detter J.C."/>
            <person name="Brettin T."/>
            <person name="Rohde M."/>
            <person name="Goker M."/>
            <person name="Bristow J."/>
            <person name="Eisen J.A."/>
            <person name="Markowitz V."/>
            <person name="Hugenholtz P."/>
            <person name="Kyrpides N.C."/>
            <person name="Klenk H.P."/>
            <person name="Chen F."/>
        </authorList>
    </citation>
    <scope>NUCLEOTIDE SEQUENCE [LARGE SCALE GENOMIC DNA]</scope>
    <source>
        <strain evidence="6">ATCC 700099 / DSM 44233 / CIP 104796 / JCM 9543 / NBRC 105858 / Y-104</strain>
    </source>
</reference>
<dbReference type="OrthoDB" id="5242221at2"/>
<sequence length="225" mass="24545">MTPAGFTAGGTHPGWPATLGPLATISGEVAGRPLQRRDFADWQRARLRDEALIKRWDATSELTWEQRHSRAMWHSHRSLLRMGARRGEVVPFAITVDGAFAGQVTLGGIQRGALRSAWVGYWVDSRFQGKGVATGAVAMIVAHAFGPVGLHRVEATISPQNLSSRAVVEHLGFRVEGELLRYLDIDGAWRDHLLYGLTVEELPDGLPQLLGRWRASGSGSAPGPR</sequence>
<dbReference type="GO" id="GO:0008999">
    <property type="term" value="F:protein-N-terminal-alanine acetyltransferase activity"/>
    <property type="evidence" value="ECO:0007669"/>
    <property type="project" value="TreeGrafter"/>
</dbReference>
<dbReference type="HOGENOM" id="CLU_013985_40_0_11"/>
<name>C8X7R6_NAKMY</name>
<feature type="domain" description="N-acetyltransferase" evidence="4">
    <location>
        <begin position="29"/>
        <end position="200"/>
    </location>
</feature>
<dbReference type="eggNOG" id="COG1670">
    <property type="taxonomic scope" value="Bacteria"/>
</dbReference>
<dbReference type="InterPro" id="IPR016181">
    <property type="entry name" value="Acyl_CoA_acyltransferase"/>
</dbReference>
<dbReference type="PROSITE" id="PS51186">
    <property type="entry name" value="GNAT"/>
    <property type="match status" value="1"/>
</dbReference>
<dbReference type="GO" id="GO:0005737">
    <property type="term" value="C:cytoplasm"/>
    <property type="evidence" value="ECO:0007669"/>
    <property type="project" value="TreeGrafter"/>
</dbReference>
<dbReference type="InParanoid" id="C8X7R6"/>
<dbReference type="AlphaFoldDB" id="C8X7R6"/>
<keyword evidence="6" id="KW-1185">Reference proteome</keyword>
<organism evidence="5 6">
    <name type="scientific">Nakamurella multipartita (strain ATCC 700099 / DSM 44233 / CIP 104796 / JCM 9543 / NBRC 105858 / Y-104)</name>
    <name type="common">Microsphaera multipartita</name>
    <dbReference type="NCBI Taxonomy" id="479431"/>
    <lineage>
        <taxon>Bacteria</taxon>
        <taxon>Bacillati</taxon>
        <taxon>Actinomycetota</taxon>
        <taxon>Actinomycetes</taxon>
        <taxon>Nakamurellales</taxon>
        <taxon>Nakamurellaceae</taxon>
        <taxon>Nakamurella</taxon>
    </lineage>
</organism>
<dbReference type="InterPro" id="IPR051531">
    <property type="entry name" value="N-acetyltransferase"/>
</dbReference>
<dbReference type="Pfam" id="PF13302">
    <property type="entry name" value="Acetyltransf_3"/>
    <property type="match status" value="1"/>
</dbReference>
<dbReference type="KEGG" id="nml:Namu_4642"/>
<keyword evidence="2" id="KW-0012">Acyltransferase</keyword>